<name>A0ACB0LJJ1_TRIPR</name>
<keyword evidence="2" id="KW-1185">Reference proteome</keyword>
<proteinExistence type="predicted"/>
<organism evidence="1 2">
    <name type="scientific">Trifolium pratense</name>
    <name type="common">Red clover</name>
    <dbReference type="NCBI Taxonomy" id="57577"/>
    <lineage>
        <taxon>Eukaryota</taxon>
        <taxon>Viridiplantae</taxon>
        <taxon>Streptophyta</taxon>
        <taxon>Embryophyta</taxon>
        <taxon>Tracheophyta</taxon>
        <taxon>Spermatophyta</taxon>
        <taxon>Magnoliopsida</taxon>
        <taxon>eudicotyledons</taxon>
        <taxon>Gunneridae</taxon>
        <taxon>Pentapetalae</taxon>
        <taxon>rosids</taxon>
        <taxon>fabids</taxon>
        <taxon>Fabales</taxon>
        <taxon>Fabaceae</taxon>
        <taxon>Papilionoideae</taxon>
        <taxon>50 kb inversion clade</taxon>
        <taxon>NPAAA clade</taxon>
        <taxon>Hologalegina</taxon>
        <taxon>IRL clade</taxon>
        <taxon>Trifolieae</taxon>
        <taxon>Trifolium</taxon>
    </lineage>
</organism>
<sequence>MNNRKIMTEILKFIYVMIVCIFLFFVASGISTGRTWPCDVDKHCLPYFCLPYKAICTNRQCICYKVEN</sequence>
<protein>
    <submittedName>
        <fullName evidence="1">Uncharacterized protein</fullName>
    </submittedName>
</protein>
<evidence type="ECO:0000313" key="1">
    <source>
        <dbReference type="EMBL" id="CAJ2669553.1"/>
    </source>
</evidence>
<reference evidence="1" key="1">
    <citation type="submission" date="2023-10" db="EMBL/GenBank/DDBJ databases">
        <authorList>
            <person name="Rodriguez Cubillos JULIANA M."/>
            <person name="De Vega J."/>
        </authorList>
    </citation>
    <scope>NUCLEOTIDE SEQUENCE</scope>
</reference>
<gene>
    <name evidence="1" type="ORF">MILVUS5_LOCUS33747</name>
</gene>
<comment type="caution">
    <text evidence="1">The sequence shown here is derived from an EMBL/GenBank/DDBJ whole genome shotgun (WGS) entry which is preliminary data.</text>
</comment>
<dbReference type="Proteomes" id="UP001177021">
    <property type="component" value="Unassembled WGS sequence"/>
</dbReference>
<accession>A0ACB0LJJ1</accession>
<dbReference type="EMBL" id="CASHSV030000615">
    <property type="protein sequence ID" value="CAJ2669553.1"/>
    <property type="molecule type" value="Genomic_DNA"/>
</dbReference>
<evidence type="ECO:0000313" key="2">
    <source>
        <dbReference type="Proteomes" id="UP001177021"/>
    </source>
</evidence>